<comment type="caution">
    <text evidence="10">The sequence shown here is derived from an EMBL/GenBank/DDBJ whole genome shotgun (WGS) entry which is preliminary data.</text>
</comment>
<comment type="function">
    <text evidence="8">Succinyl-CoA synthetase functions in the citric acid cycle (TCA), coupling the hydrolysis of succinyl-CoA to the synthesis of either ATP or GTP and thus represents the only step of substrate-level phosphorylation in the TCA. The beta subunit provides nucleotide specificity of the enzyme and binds the substrate succinate, while the binding sites for coenzyme A and phosphate are found in the alpha subunit.</text>
</comment>
<comment type="catalytic activity">
    <reaction evidence="8">
        <text>GTP + succinate + CoA = succinyl-CoA + GDP + phosphate</text>
        <dbReference type="Rhea" id="RHEA:22120"/>
        <dbReference type="ChEBI" id="CHEBI:30031"/>
        <dbReference type="ChEBI" id="CHEBI:37565"/>
        <dbReference type="ChEBI" id="CHEBI:43474"/>
        <dbReference type="ChEBI" id="CHEBI:57287"/>
        <dbReference type="ChEBI" id="CHEBI:57292"/>
        <dbReference type="ChEBI" id="CHEBI:58189"/>
    </reaction>
</comment>
<dbReference type="InterPro" id="IPR013815">
    <property type="entry name" value="ATP_grasp_subdomain_1"/>
</dbReference>
<dbReference type="FunFam" id="3.30.1490.20:FF:000014">
    <property type="entry name" value="Succinate--CoA ligase [ADP-forming] subunit beta"/>
    <property type="match status" value="1"/>
</dbReference>
<dbReference type="GO" id="GO:0006099">
    <property type="term" value="P:tricarboxylic acid cycle"/>
    <property type="evidence" value="ECO:0007669"/>
    <property type="project" value="UniProtKB-UniRule"/>
</dbReference>
<keyword evidence="3 8" id="KW-0436">Ligase</keyword>
<dbReference type="InterPro" id="IPR016102">
    <property type="entry name" value="Succinyl-CoA_synth-like"/>
</dbReference>
<dbReference type="NCBIfam" id="NF001913">
    <property type="entry name" value="PRK00696.1"/>
    <property type="match status" value="1"/>
</dbReference>
<sequence length="389" mass="40768">MDLFEYQARDLFEKHGVPVLKAQVATTPEAAKKAAEDLGGGVVVVKSQVKIGGRGKAGGVKVAKNPDEAEARAKDILGLDIKGHITEKVMIAEGADIAEEYYFSVLLDRSNRTYLAMCSKEGGMEIEQLAVERPEALAKIPVSAIDGINDAKAAEIAEAAGFDADTAAKIAPVLKSLWTVFEKEDATLVEVNPLVKTGAGDIIALDGKVSLDDNADFRQKEHEELRDISAENPLELKAKKLDLNYVKLDGEVGIIGNGAGLVMSTLDVVAYAGESHNGVKPANFLDIGGGASAEVMANGLDVILGDDQVKSVFVNVFGGITACDAVADGIVKALEILGDQATKPLVVRLDGNNVEEGRAILKNAAHPLVTLTDTMDGGADKAAELAAAK</sequence>
<dbReference type="GO" id="GO:0042709">
    <property type="term" value="C:succinate-CoA ligase complex"/>
    <property type="evidence" value="ECO:0007669"/>
    <property type="project" value="TreeGrafter"/>
</dbReference>
<evidence type="ECO:0000256" key="3">
    <source>
        <dbReference type="ARBA" id="ARBA00022598"/>
    </source>
</evidence>
<organism evidence="10 11">
    <name type="scientific">Brevibacterium epidermidis</name>
    <dbReference type="NCBI Taxonomy" id="1698"/>
    <lineage>
        <taxon>Bacteria</taxon>
        <taxon>Bacillati</taxon>
        <taxon>Actinomycetota</taxon>
        <taxon>Actinomycetes</taxon>
        <taxon>Micrococcales</taxon>
        <taxon>Brevibacteriaceae</taxon>
        <taxon>Brevibacterium</taxon>
    </lineage>
</organism>
<feature type="binding site" evidence="8">
    <location>
        <begin position="319"/>
        <end position="321"/>
    </location>
    <ligand>
        <name>substrate</name>
        <note>ligand shared with subunit alpha</note>
    </ligand>
</feature>
<dbReference type="SUPFAM" id="SSF52210">
    <property type="entry name" value="Succinyl-CoA synthetase domains"/>
    <property type="match status" value="1"/>
</dbReference>
<protein>
    <recommendedName>
        <fullName evidence="8">Succinate--CoA ligase [ADP-forming] subunit beta</fullName>
        <ecNumber evidence="8">6.2.1.5</ecNumber>
    </recommendedName>
    <alternativeName>
        <fullName evidence="8">Succinyl-CoA synthetase subunit beta</fullName>
        <shortName evidence="8">SCS-beta</shortName>
    </alternativeName>
</protein>
<feature type="binding site" evidence="8">
    <location>
        <position position="206"/>
    </location>
    <ligand>
        <name>Mg(2+)</name>
        <dbReference type="ChEBI" id="CHEBI:18420"/>
    </ligand>
</feature>
<dbReference type="Gene3D" id="3.40.50.261">
    <property type="entry name" value="Succinyl-CoA synthetase domains"/>
    <property type="match status" value="1"/>
</dbReference>
<comment type="pathway">
    <text evidence="8">Carbohydrate metabolism; tricarboxylic acid cycle; succinate from succinyl-CoA (ligase route): step 1/1.</text>
</comment>
<comment type="subunit">
    <text evidence="8">Heterotetramer of two alpha and two beta subunits.</text>
</comment>
<feature type="binding site" evidence="8">
    <location>
        <begin position="53"/>
        <end position="55"/>
    </location>
    <ligand>
        <name>ATP</name>
        <dbReference type="ChEBI" id="CHEBI:30616"/>
    </ligand>
</feature>
<evidence type="ECO:0000256" key="7">
    <source>
        <dbReference type="ARBA" id="ARBA00022842"/>
    </source>
</evidence>
<evidence type="ECO:0000256" key="4">
    <source>
        <dbReference type="ARBA" id="ARBA00022723"/>
    </source>
</evidence>
<dbReference type="FunFam" id="3.30.470.20:FF:000002">
    <property type="entry name" value="Succinate--CoA ligase [ADP-forming] subunit beta"/>
    <property type="match status" value="1"/>
</dbReference>
<evidence type="ECO:0000256" key="8">
    <source>
        <dbReference type="HAMAP-Rule" id="MF_00558"/>
    </source>
</evidence>
<dbReference type="HAMAP" id="MF_00558">
    <property type="entry name" value="Succ_CoA_beta"/>
    <property type="match status" value="1"/>
</dbReference>
<dbReference type="Gene3D" id="3.30.1490.20">
    <property type="entry name" value="ATP-grasp fold, A domain"/>
    <property type="match status" value="1"/>
</dbReference>
<feature type="domain" description="ATP-grasp" evidence="9">
    <location>
        <begin position="9"/>
        <end position="226"/>
    </location>
</feature>
<dbReference type="SUPFAM" id="SSF56059">
    <property type="entry name" value="Glutathione synthetase ATP-binding domain-like"/>
    <property type="match status" value="1"/>
</dbReference>
<accession>A0A9D2ZVY2</accession>
<dbReference type="GO" id="GO:0004775">
    <property type="term" value="F:succinate-CoA ligase (ADP-forming) activity"/>
    <property type="evidence" value="ECO:0007669"/>
    <property type="project" value="UniProtKB-UniRule"/>
</dbReference>
<comment type="similarity">
    <text evidence="1 8">Belongs to the succinate/malate CoA ligase beta subunit family.</text>
</comment>
<proteinExistence type="inferred from homology"/>
<evidence type="ECO:0000256" key="5">
    <source>
        <dbReference type="ARBA" id="ARBA00022741"/>
    </source>
</evidence>
<keyword evidence="7 8" id="KW-0460">Magnesium</keyword>
<dbReference type="PROSITE" id="PS50975">
    <property type="entry name" value="ATP_GRASP"/>
    <property type="match status" value="1"/>
</dbReference>
<dbReference type="PANTHER" id="PTHR11815:SF10">
    <property type="entry name" value="SUCCINATE--COA LIGASE [GDP-FORMING] SUBUNIT BETA, MITOCHONDRIAL"/>
    <property type="match status" value="1"/>
</dbReference>
<dbReference type="InterPro" id="IPR011761">
    <property type="entry name" value="ATP-grasp"/>
</dbReference>
<dbReference type="InterPro" id="IPR005811">
    <property type="entry name" value="SUCC_ACL_C"/>
</dbReference>
<keyword evidence="6 8" id="KW-0067">ATP-binding</keyword>
<evidence type="ECO:0000256" key="1">
    <source>
        <dbReference type="ARBA" id="ARBA00009182"/>
    </source>
</evidence>
<name>A0A9D2ZVY2_BREEP</name>
<comment type="catalytic activity">
    <reaction evidence="8">
        <text>succinate + ATP + CoA = succinyl-CoA + ADP + phosphate</text>
        <dbReference type="Rhea" id="RHEA:17661"/>
        <dbReference type="ChEBI" id="CHEBI:30031"/>
        <dbReference type="ChEBI" id="CHEBI:30616"/>
        <dbReference type="ChEBI" id="CHEBI:43474"/>
        <dbReference type="ChEBI" id="CHEBI:57287"/>
        <dbReference type="ChEBI" id="CHEBI:57292"/>
        <dbReference type="ChEBI" id="CHEBI:456216"/>
        <dbReference type="EC" id="6.2.1.5"/>
    </reaction>
</comment>
<dbReference type="InterPro" id="IPR013650">
    <property type="entry name" value="ATP-grasp_succ-CoA_synth-type"/>
</dbReference>
<dbReference type="AlphaFoldDB" id="A0A9D2ZVY2"/>
<dbReference type="GO" id="GO:0005829">
    <property type="term" value="C:cytosol"/>
    <property type="evidence" value="ECO:0007669"/>
    <property type="project" value="TreeGrafter"/>
</dbReference>
<comment type="cofactor">
    <cofactor evidence="8">
        <name>Mg(2+)</name>
        <dbReference type="ChEBI" id="CHEBI:18420"/>
    </cofactor>
    <text evidence="8">Binds 1 Mg(2+) ion per subunit.</text>
</comment>
<feature type="binding site" evidence="8">
    <location>
        <position position="192"/>
    </location>
    <ligand>
        <name>Mg(2+)</name>
        <dbReference type="ChEBI" id="CHEBI:18420"/>
    </ligand>
</feature>
<keyword evidence="5 8" id="KW-0547">Nucleotide-binding</keyword>
<dbReference type="GO" id="GO:0006104">
    <property type="term" value="P:succinyl-CoA metabolic process"/>
    <property type="evidence" value="ECO:0007669"/>
    <property type="project" value="TreeGrafter"/>
</dbReference>
<dbReference type="InterPro" id="IPR017866">
    <property type="entry name" value="Succ-CoA_synthase_bsu_CS"/>
</dbReference>
<feature type="binding site" evidence="8">
    <location>
        <position position="257"/>
    </location>
    <ligand>
        <name>substrate</name>
        <note>ligand shared with subunit alpha</note>
    </ligand>
</feature>
<dbReference type="GO" id="GO:0005524">
    <property type="term" value="F:ATP binding"/>
    <property type="evidence" value="ECO:0007669"/>
    <property type="project" value="UniProtKB-UniRule"/>
</dbReference>
<feature type="binding site" evidence="8">
    <location>
        <position position="95"/>
    </location>
    <ligand>
        <name>ATP</name>
        <dbReference type="ChEBI" id="CHEBI:30616"/>
    </ligand>
</feature>
<dbReference type="GO" id="GO:0000287">
    <property type="term" value="F:magnesium ion binding"/>
    <property type="evidence" value="ECO:0007669"/>
    <property type="project" value="UniProtKB-UniRule"/>
</dbReference>
<dbReference type="PIRSF" id="PIRSF001554">
    <property type="entry name" value="SucCS_beta"/>
    <property type="match status" value="1"/>
</dbReference>
<dbReference type="Pfam" id="PF08442">
    <property type="entry name" value="ATP-grasp_2"/>
    <property type="match status" value="1"/>
</dbReference>
<dbReference type="EMBL" id="DYXR01000159">
    <property type="protein sequence ID" value="HJE77248.1"/>
    <property type="molecule type" value="Genomic_DNA"/>
</dbReference>
<evidence type="ECO:0000256" key="6">
    <source>
        <dbReference type="ARBA" id="ARBA00022840"/>
    </source>
</evidence>
<dbReference type="Proteomes" id="UP000743760">
    <property type="component" value="Unassembled WGS sequence"/>
</dbReference>
<evidence type="ECO:0000313" key="10">
    <source>
        <dbReference type="EMBL" id="HJE77248.1"/>
    </source>
</evidence>
<dbReference type="FunFam" id="3.40.50.261:FF:000007">
    <property type="entry name" value="Succinate--CoA ligase [ADP-forming] subunit beta"/>
    <property type="match status" value="1"/>
</dbReference>
<keyword evidence="2 8" id="KW-0816">Tricarboxylic acid cycle</keyword>
<reference evidence="10" key="2">
    <citation type="submission" date="2021-09" db="EMBL/GenBank/DDBJ databases">
        <authorList>
            <person name="Gilroy R."/>
        </authorList>
    </citation>
    <scope>NUCLEOTIDE SEQUENCE</scope>
    <source>
        <strain evidence="10">CHK139-4039</strain>
    </source>
</reference>
<evidence type="ECO:0000313" key="11">
    <source>
        <dbReference type="Proteomes" id="UP000743760"/>
    </source>
</evidence>
<comment type="caution">
    <text evidence="8">Lacks conserved residue(s) required for the propagation of feature annotation.</text>
</comment>
<evidence type="ECO:0000259" key="9">
    <source>
        <dbReference type="PROSITE" id="PS50975"/>
    </source>
</evidence>
<dbReference type="PROSITE" id="PS01217">
    <property type="entry name" value="SUCCINYL_COA_LIG_3"/>
    <property type="match status" value="1"/>
</dbReference>
<keyword evidence="4 8" id="KW-0479">Metal-binding</keyword>
<feature type="binding site" evidence="8">
    <location>
        <position position="100"/>
    </location>
    <ligand>
        <name>ATP</name>
        <dbReference type="ChEBI" id="CHEBI:30616"/>
    </ligand>
</feature>
<dbReference type="EC" id="6.2.1.5" evidence="8"/>
<evidence type="ECO:0000256" key="2">
    <source>
        <dbReference type="ARBA" id="ARBA00022532"/>
    </source>
</evidence>
<dbReference type="Pfam" id="PF00549">
    <property type="entry name" value="Ligase_CoA"/>
    <property type="match status" value="1"/>
</dbReference>
<gene>
    <name evidence="8 10" type="primary">sucC</name>
    <name evidence="10" type="ORF">K8V74_04800</name>
</gene>
<dbReference type="Gene3D" id="3.30.470.20">
    <property type="entry name" value="ATP-grasp fold, B domain"/>
    <property type="match status" value="1"/>
</dbReference>
<feature type="binding site" evidence="8">
    <location>
        <position position="46"/>
    </location>
    <ligand>
        <name>ATP</name>
        <dbReference type="ChEBI" id="CHEBI:30616"/>
    </ligand>
</feature>
<dbReference type="NCBIfam" id="TIGR01016">
    <property type="entry name" value="sucCoAbeta"/>
    <property type="match status" value="1"/>
</dbReference>
<dbReference type="PANTHER" id="PTHR11815">
    <property type="entry name" value="SUCCINYL-COA SYNTHETASE BETA CHAIN"/>
    <property type="match status" value="1"/>
</dbReference>
<reference evidence="10" key="1">
    <citation type="journal article" date="2021" name="PeerJ">
        <title>Extensive microbial diversity within the chicken gut microbiome revealed by metagenomics and culture.</title>
        <authorList>
            <person name="Gilroy R."/>
            <person name="Ravi A."/>
            <person name="Getino M."/>
            <person name="Pursley I."/>
            <person name="Horton D.L."/>
            <person name="Alikhan N.F."/>
            <person name="Baker D."/>
            <person name="Gharbi K."/>
            <person name="Hall N."/>
            <person name="Watson M."/>
            <person name="Adriaenssens E.M."/>
            <person name="Foster-Nyarko E."/>
            <person name="Jarju S."/>
            <person name="Secka A."/>
            <person name="Antonio M."/>
            <person name="Oren A."/>
            <person name="Chaudhuri R.R."/>
            <person name="La Ragione R."/>
            <person name="Hildebrand F."/>
            <person name="Pallen M.J."/>
        </authorList>
    </citation>
    <scope>NUCLEOTIDE SEQUENCE</scope>
    <source>
        <strain evidence="10">CHK139-4039</strain>
    </source>
</reference>
<dbReference type="InterPro" id="IPR005809">
    <property type="entry name" value="Succ_CoA_ligase-like_bsu"/>
</dbReference>